<organism evidence="11 12">
    <name type="scientific">Halovivax cerinus</name>
    <dbReference type="NCBI Taxonomy" id="1487865"/>
    <lineage>
        <taxon>Archaea</taxon>
        <taxon>Methanobacteriati</taxon>
        <taxon>Methanobacteriota</taxon>
        <taxon>Stenosarchaea group</taxon>
        <taxon>Halobacteria</taxon>
        <taxon>Halobacteriales</taxon>
        <taxon>Natrialbaceae</taxon>
        <taxon>Halovivax</taxon>
    </lineage>
</organism>
<comment type="similarity">
    <text evidence="2">Belongs to the peptidase S15 family.</text>
</comment>
<dbReference type="Pfam" id="PF02129">
    <property type="entry name" value="Peptidase_S15"/>
    <property type="match status" value="1"/>
</dbReference>
<evidence type="ECO:0000256" key="3">
    <source>
        <dbReference type="ARBA" id="ARBA00012463"/>
    </source>
</evidence>
<evidence type="ECO:0000256" key="1">
    <source>
        <dbReference type="ARBA" id="ARBA00000123"/>
    </source>
</evidence>
<dbReference type="EMBL" id="JBHSAQ010000001">
    <property type="protein sequence ID" value="MFC3957178.1"/>
    <property type="molecule type" value="Genomic_DNA"/>
</dbReference>
<sequence>MNETPDRRQNATRRRILRASATGLSGAAMVSTAGARRDGRPTRPVIRNGRSQPAFADSTVVREDVWVETEVDTDGSGSPDRVHVEVAYPDDAGPSNPLPVVVQPSPYYGGLNQGSSHSMDDELYVPEETNGRRSARGGSEDALITSEDDLLEFTGSEGTPIGPSDYEDEFLPRGFAWAYAASIGTEQSTGCPTIGGPAEIDAMKSVVDWFNGRATAYTSRSGGSTVEADWTNGATGMLGVSYNGTLPNGVASTGVDGLETIVPIAAISSWYTYYRANGAVIATGPGAGAAMDTDSLFDSVITRSGSYVCDSARQDLIDRQDRLTGNKNDFWDERDYVLDVDQVEASVLVVHGLHDTNVKTRNAGRWYDALTEGQADTDHRMWLMQAAHADPIEEHPNPWIDTLNIWLTHWLQEPGDALDDVPIATVERPDGSFDEYDAWPHQDVDVVSVSPDPAGDGAGRLTTLPRIGDPSTESFEDDPSTPTSSLVDDLDSPYSLVYRTNQLQTDLHVSGTIEPNLALSCDEPAALITAILVDYDQYDNGSIVCRGWMNANNFESLYESYRLDSDPGRYRARFPMQADDYVFESGHRLGIVLRSSDYDFTKRPSHYPEVTLLPGWSSFDVPVVGGLDAFRDANSS</sequence>
<dbReference type="AlphaFoldDB" id="A0ABD5NJP5"/>
<dbReference type="GeneID" id="73904656"/>
<keyword evidence="7" id="KW-0720">Serine protease</keyword>
<evidence type="ECO:0000256" key="7">
    <source>
        <dbReference type="ARBA" id="ARBA00022825"/>
    </source>
</evidence>
<feature type="region of interest" description="Disordered" evidence="9">
    <location>
        <begin position="452"/>
        <end position="486"/>
    </location>
</feature>
<dbReference type="RefSeq" id="WP_256531892.1">
    <property type="nucleotide sequence ID" value="NZ_CP101824.1"/>
</dbReference>
<evidence type="ECO:0000256" key="4">
    <source>
        <dbReference type="ARBA" id="ARBA00022438"/>
    </source>
</evidence>
<accession>A0ABD5NJP5</accession>
<dbReference type="Gene3D" id="2.60.120.260">
    <property type="entry name" value="Galactose-binding domain-like"/>
    <property type="match status" value="1"/>
</dbReference>
<evidence type="ECO:0000259" key="10">
    <source>
        <dbReference type="SMART" id="SM00939"/>
    </source>
</evidence>
<proteinExistence type="inferred from homology"/>
<dbReference type="InterPro" id="IPR013736">
    <property type="entry name" value="Xaa-Pro_dipept_C"/>
</dbReference>
<dbReference type="GO" id="GO:0004177">
    <property type="term" value="F:aminopeptidase activity"/>
    <property type="evidence" value="ECO:0007669"/>
    <property type="project" value="UniProtKB-KW"/>
</dbReference>
<comment type="catalytic activity">
    <reaction evidence="1">
        <text>Hydrolyzes Xaa-Pro-|- bonds to release unblocked, N-terminal dipeptides from substrates including Ala-Pro-|-p-nitroanilide and (sequentially) Tyr-Pro-|-Phe-Pro-|-Gly-Pro-|-Ile.</text>
        <dbReference type="EC" id="3.4.14.11"/>
    </reaction>
</comment>
<feature type="domain" description="Xaa-Pro dipeptidyl-peptidase C-terminal" evidence="10">
    <location>
        <begin position="404"/>
        <end position="613"/>
    </location>
</feature>
<comment type="caution">
    <text evidence="11">The sequence shown here is derived from an EMBL/GenBank/DDBJ whole genome shotgun (WGS) entry which is preliminary data.</text>
</comment>
<evidence type="ECO:0000256" key="2">
    <source>
        <dbReference type="ARBA" id="ARBA00010819"/>
    </source>
</evidence>
<evidence type="ECO:0000256" key="5">
    <source>
        <dbReference type="ARBA" id="ARBA00022670"/>
    </source>
</evidence>
<dbReference type="EC" id="3.4.14.11" evidence="3"/>
<protein>
    <recommendedName>
        <fullName evidence="3">Xaa-Pro dipeptidyl-peptidase</fullName>
        <ecNumber evidence="3">3.4.14.11</ecNumber>
    </recommendedName>
    <alternativeName>
        <fullName evidence="8">X-prolyl-dipeptidyl aminopeptidase</fullName>
    </alternativeName>
</protein>
<keyword evidence="12" id="KW-1185">Reference proteome</keyword>
<evidence type="ECO:0000313" key="12">
    <source>
        <dbReference type="Proteomes" id="UP001595846"/>
    </source>
</evidence>
<dbReference type="Proteomes" id="UP001595846">
    <property type="component" value="Unassembled WGS sequence"/>
</dbReference>
<keyword evidence="6 11" id="KW-0378">Hydrolase</keyword>
<dbReference type="InterPro" id="IPR000383">
    <property type="entry name" value="Xaa-Pro-like_dom"/>
</dbReference>
<dbReference type="SUPFAM" id="SSF49785">
    <property type="entry name" value="Galactose-binding domain-like"/>
    <property type="match status" value="1"/>
</dbReference>
<dbReference type="SMART" id="SM00939">
    <property type="entry name" value="PepX_C"/>
    <property type="match status" value="1"/>
</dbReference>
<keyword evidence="4" id="KW-0031">Aminopeptidase</keyword>
<name>A0ABD5NJP5_9EURY</name>
<keyword evidence="5" id="KW-0645">Protease</keyword>
<dbReference type="Gene3D" id="3.40.50.1820">
    <property type="entry name" value="alpha/beta hydrolase"/>
    <property type="match status" value="2"/>
</dbReference>
<feature type="region of interest" description="Disordered" evidence="9">
    <location>
        <begin position="24"/>
        <end position="44"/>
    </location>
</feature>
<reference evidence="11 12" key="1">
    <citation type="journal article" date="2019" name="Int. J. Syst. Evol. Microbiol.">
        <title>The Global Catalogue of Microorganisms (GCM) 10K type strain sequencing project: providing services to taxonomists for standard genome sequencing and annotation.</title>
        <authorList>
            <consortium name="The Broad Institute Genomics Platform"/>
            <consortium name="The Broad Institute Genome Sequencing Center for Infectious Disease"/>
            <person name="Wu L."/>
            <person name="Ma J."/>
        </authorList>
    </citation>
    <scope>NUCLEOTIDE SEQUENCE [LARGE SCALE GENOMIC DNA]</scope>
    <source>
        <strain evidence="11 12">IBRC-M 10256</strain>
    </source>
</reference>
<evidence type="ECO:0000256" key="9">
    <source>
        <dbReference type="SAM" id="MobiDB-lite"/>
    </source>
</evidence>
<dbReference type="InterPro" id="IPR008252">
    <property type="entry name" value="Pept_S15_Xpro"/>
</dbReference>
<dbReference type="Pfam" id="PF08530">
    <property type="entry name" value="PepX_C"/>
    <property type="match status" value="1"/>
</dbReference>
<dbReference type="InterPro" id="IPR008979">
    <property type="entry name" value="Galactose-bd-like_sf"/>
</dbReference>
<dbReference type="PRINTS" id="PR00923">
    <property type="entry name" value="LACTOPTASE"/>
</dbReference>
<dbReference type="GO" id="GO:0006508">
    <property type="term" value="P:proteolysis"/>
    <property type="evidence" value="ECO:0007669"/>
    <property type="project" value="UniProtKB-KW"/>
</dbReference>
<evidence type="ECO:0000313" key="11">
    <source>
        <dbReference type="EMBL" id="MFC3957178.1"/>
    </source>
</evidence>
<dbReference type="InterPro" id="IPR029058">
    <property type="entry name" value="AB_hydrolase_fold"/>
</dbReference>
<gene>
    <name evidence="11" type="ORF">ACFOUR_02165</name>
</gene>
<dbReference type="PROSITE" id="PS51318">
    <property type="entry name" value="TAT"/>
    <property type="match status" value="1"/>
</dbReference>
<dbReference type="GO" id="GO:0008239">
    <property type="term" value="F:dipeptidyl-peptidase activity"/>
    <property type="evidence" value="ECO:0007669"/>
    <property type="project" value="UniProtKB-EC"/>
</dbReference>
<dbReference type="GO" id="GO:0008236">
    <property type="term" value="F:serine-type peptidase activity"/>
    <property type="evidence" value="ECO:0007669"/>
    <property type="project" value="UniProtKB-KW"/>
</dbReference>
<dbReference type="InterPro" id="IPR006311">
    <property type="entry name" value="TAT_signal"/>
</dbReference>
<evidence type="ECO:0000256" key="6">
    <source>
        <dbReference type="ARBA" id="ARBA00022801"/>
    </source>
</evidence>
<evidence type="ECO:0000256" key="8">
    <source>
        <dbReference type="ARBA" id="ARBA00030045"/>
    </source>
</evidence>
<dbReference type="SUPFAM" id="SSF53474">
    <property type="entry name" value="alpha/beta-Hydrolases"/>
    <property type="match status" value="1"/>
</dbReference>